<protein>
    <submittedName>
        <fullName evidence="2">Uncharacterized protein</fullName>
    </submittedName>
</protein>
<reference evidence="2" key="1">
    <citation type="journal article" date="2020" name="Stud. Mycol.">
        <title>101 Dothideomycetes genomes: a test case for predicting lifestyles and emergence of pathogens.</title>
        <authorList>
            <person name="Haridas S."/>
            <person name="Albert R."/>
            <person name="Binder M."/>
            <person name="Bloem J."/>
            <person name="Labutti K."/>
            <person name="Salamov A."/>
            <person name="Andreopoulos B."/>
            <person name="Baker S."/>
            <person name="Barry K."/>
            <person name="Bills G."/>
            <person name="Bluhm B."/>
            <person name="Cannon C."/>
            <person name="Castanera R."/>
            <person name="Culley D."/>
            <person name="Daum C."/>
            <person name="Ezra D."/>
            <person name="Gonzalez J."/>
            <person name="Henrissat B."/>
            <person name="Kuo A."/>
            <person name="Liang C."/>
            <person name="Lipzen A."/>
            <person name="Lutzoni F."/>
            <person name="Magnuson J."/>
            <person name="Mondo S."/>
            <person name="Nolan M."/>
            <person name="Ohm R."/>
            <person name="Pangilinan J."/>
            <person name="Park H.-J."/>
            <person name="Ramirez L."/>
            <person name="Alfaro M."/>
            <person name="Sun H."/>
            <person name="Tritt A."/>
            <person name="Yoshinaga Y."/>
            <person name="Zwiers L.-H."/>
            <person name="Turgeon B."/>
            <person name="Goodwin S."/>
            <person name="Spatafora J."/>
            <person name="Crous P."/>
            <person name="Grigoriev I."/>
        </authorList>
    </citation>
    <scope>NUCLEOTIDE SEQUENCE</scope>
    <source>
        <strain evidence="2">CBS 122681</strain>
    </source>
</reference>
<dbReference type="EMBL" id="MU004420">
    <property type="protein sequence ID" value="KAF2651672.1"/>
    <property type="molecule type" value="Genomic_DNA"/>
</dbReference>
<evidence type="ECO:0000256" key="1">
    <source>
        <dbReference type="SAM" id="Coils"/>
    </source>
</evidence>
<proteinExistence type="predicted"/>
<name>A0A6A6SVP6_9PLEO</name>
<organism evidence="2 3">
    <name type="scientific">Lophiostoma macrostomum CBS 122681</name>
    <dbReference type="NCBI Taxonomy" id="1314788"/>
    <lineage>
        <taxon>Eukaryota</taxon>
        <taxon>Fungi</taxon>
        <taxon>Dikarya</taxon>
        <taxon>Ascomycota</taxon>
        <taxon>Pezizomycotina</taxon>
        <taxon>Dothideomycetes</taxon>
        <taxon>Pleosporomycetidae</taxon>
        <taxon>Pleosporales</taxon>
        <taxon>Lophiostomataceae</taxon>
        <taxon>Lophiostoma</taxon>
    </lineage>
</organism>
<keyword evidence="3" id="KW-1185">Reference proteome</keyword>
<dbReference type="AlphaFoldDB" id="A0A6A6SVP6"/>
<evidence type="ECO:0000313" key="3">
    <source>
        <dbReference type="Proteomes" id="UP000799324"/>
    </source>
</evidence>
<accession>A0A6A6SVP6</accession>
<sequence length="399" mass="44610">MALSDAEYEAELKKHSSCPNPAKLSWEQHHGPGGSGVRLLIGLTGGGSQLHAYANMEDSGAPCCRIIDGDGNIVGQDALKQCVLWEPFNTVNSKGTGTTYQRQKMSAFLRWCFFLKGVIPIFQKGEGKTTWETLERVLDALAKKGGIQYPLPVLKRGFSDDEDIDNATPLYTKADPAAKKAHIVRKKVQSAGKEIQSEKSRTAYDLFHPFPAHAYQVNRLKPQDSMKVVRLESRNKTLEKEAEDLKGRLKFRSTMTMVGKNKAEKKCDELTEKVKELEQQNGTLREKVKMLGTGSSAKRNELLEKRVKDLERENVTLKTKVHELKGENSQSSKKADSVGDVDEEHARGFKMVYRLLMNECGRSQDPAQAHVDQRRMRVTVNLALNGRLKELLDDQGGAL</sequence>
<keyword evidence="1" id="KW-0175">Coiled coil</keyword>
<dbReference type="Proteomes" id="UP000799324">
    <property type="component" value="Unassembled WGS sequence"/>
</dbReference>
<evidence type="ECO:0000313" key="2">
    <source>
        <dbReference type="EMBL" id="KAF2651672.1"/>
    </source>
</evidence>
<feature type="coiled-coil region" evidence="1">
    <location>
        <begin position="228"/>
        <end position="327"/>
    </location>
</feature>
<gene>
    <name evidence="2" type="ORF">K491DRAFT_719638</name>
</gene>